<comment type="subcellular location">
    <subcellularLocation>
        <location evidence="1">Membrane</location>
    </subcellularLocation>
</comment>
<evidence type="ECO:0000256" key="9">
    <source>
        <dbReference type="ARBA" id="ARBA00022989"/>
    </source>
</evidence>
<feature type="domain" description="E3 ubiquitin-protein ligase synoviolin-like TPR repeats" evidence="12">
    <location>
        <begin position="55"/>
        <end position="198"/>
    </location>
</feature>
<reference evidence="13" key="1">
    <citation type="journal article" date="2022" name="Plant J.">
        <title>Strategies of tolerance reflected in two North American maple genomes.</title>
        <authorList>
            <person name="McEvoy S.L."/>
            <person name="Sezen U.U."/>
            <person name="Trouern-Trend A."/>
            <person name="McMahon S.M."/>
            <person name="Schaberg P.G."/>
            <person name="Yang J."/>
            <person name="Wegrzyn J.L."/>
            <person name="Swenson N.G."/>
        </authorList>
    </citation>
    <scope>NUCLEOTIDE SEQUENCE</scope>
    <source>
        <strain evidence="13">91603</strain>
    </source>
</reference>
<gene>
    <name evidence="13" type="ORF">LWI28_011584</name>
</gene>
<feature type="transmembrane region" description="Helical" evidence="11">
    <location>
        <begin position="5"/>
        <end position="23"/>
    </location>
</feature>
<accession>A0AAD5IDM5</accession>
<evidence type="ECO:0000256" key="7">
    <source>
        <dbReference type="ARBA" id="ARBA00022786"/>
    </source>
</evidence>
<dbReference type="AlphaFoldDB" id="A0AAD5IDM5"/>
<keyword evidence="7" id="KW-0833">Ubl conjugation pathway</keyword>
<keyword evidence="9 11" id="KW-1133">Transmembrane helix</keyword>
<evidence type="ECO:0000259" key="12">
    <source>
        <dbReference type="Pfam" id="PF25563"/>
    </source>
</evidence>
<evidence type="ECO:0000256" key="8">
    <source>
        <dbReference type="ARBA" id="ARBA00022833"/>
    </source>
</evidence>
<dbReference type="GO" id="GO:0061630">
    <property type="term" value="F:ubiquitin protein ligase activity"/>
    <property type="evidence" value="ECO:0007669"/>
    <property type="project" value="TreeGrafter"/>
</dbReference>
<evidence type="ECO:0000313" key="14">
    <source>
        <dbReference type="Proteomes" id="UP001064489"/>
    </source>
</evidence>
<keyword evidence="5" id="KW-0479">Metal-binding</keyword>
<evidence type="ECO:0000256" key="1">
    <source>
        <dbReference type="ARBA" id="ARBA00004370"/>
    </source>
</evidence>
<evidence type="ECO:0000256" key="11">
    <source>
        <dbReference type="SAM" id="Phobius"/>
    </source>
</evidence>
<dbReference type="PANTHER" id="PTHR15067">
    <property type="entry name" value="E3 UBIQUITIN-PROTEIN LIGASE RNF8"/>
    <property type="match status" value="1"/>
</dbReference>
<feature type="transmembrane region" description="Helical" evidence="11">
    <location>
        <begin position="97"/>
        <end position="116"/>
    </location>
</feature>
<keyword evidence="10 11" id="KW-0472">Membrane</keyword>
<dbReference type="GO" id="GO:0034052">
    <property type="term" value="P:positive regulation of plant-type hypersensitive response"/>
    <property type="evidence" value="ECO:0007669"/>
    <property type="project" value="TreeGrafter"/>
</dbReference>
<dbReference type="Proteomes" id="UP001064489">
    <property type="component" value="Chromosome 2"/>
</dbReference>
<feature type="transmembrane region" description="Helical" evidence="11">
    <location>
        <begin position="188"/>
        <end position="205"/>
    </location>
</feature>
<dbReference type="GO" id="GO:0016567">
    <property type="term" value="P:protein ubiquitination"/>
    <property type="evidence" value="ECO:0007669"/>
    <property type="project" value="TreeGrafter"/>
</dbReference>
<dbReference type="GO" id="GO:0000151">
    <property type="term" value="C:ubiquitin ligase complex"/>
    <property type="evidence" value="ECO:0007669"/>
    <property type="project" value="TreeGrafter"/>
</dbReference>
<dbReference type="GO" id="GO:0008270">
    <property type="term" value="F:zinc ion binding"/>
    <property type="evidence" value="ECO:0007669"/>
    <property type="project" value="UniProtKB-KW"/>
</dbReference>
<evidence type="ECO:0000256" key="3">
    <source>
        <dbReference type="ARBA" id="ARBA00022679"/>
    </source>
</evidence>
<comment type="caution">
    <text evidence="13">The sequence shown here is derived from an EMBL/GenBank/DDBJ whole genome shotgun (WGS) entry which is preliminary data.</text>
</comment>
<evidence type="ECO:0000256" key="5">
    <source>
        <dbReference type="ARBA" id="ARBA00022723"/>
    </source>
</evidence>
<evidence type="ECO:0000256" key="6">
    <source>
        <dbReference type="ARBA" id="ARBA00022771"/>
    </source>
</evidence>
<evidence type="ECO:0000313" key="13">
    <source>
        <dbReference type="EMBL" id="KAI9160790.1"/>
    </source>
</evidence>
<dbReference type="InterPro" id="IPR057992">
    <property type="entry name" value="TPR_SYVN1_N"/>
</dbReference>
<comment type="pathway">
    <text evidence="2">Protein modification; protein ubiquitination.</text>
</comment>
<evidence type="ECO:0000256" key="10">
    <source>
        <dbReference type="ARBA" id="ARBA00023136"/>
    </source>
</evidence>
<dbReference type="EMBL" id="JAJSOW010000106">
    <property type="protein sequence ID" value="KAI9160790.1"/>
    <property type="molecule type" value="Genomic_DNA"/>
</dbReference>
<evidence type="ECO:0000256" key="2">
    <source>
        <dbReference type="ARBA" id="ARBA00004906"/>
    </source>
</evidence>
<reference evidence="13" key="2">
    <citation type="submission" date="2023-02" db="EMBL/GenBank/DDBJ databases">
        <authorList>
            <person name="Swenson N.G."/>
            <person name="Wegrzyn J.L."/>
            <person name="Mcevoy S.L."/>
        </authorList>
    </citation>
    <scope>NUCLEOTIDE SEQUENCE</scope>
    <source>
        <strain evidence="13">91603</strain>
        <tissue evidence="13">Leaf</tissue>
    </source>
</reference>
<proteinExistence type="predicted"/>
<dbReference type="GO" id="GO:0005886">
    <property type="term" value="C:plasma membrane"/>
    <property type="evidence" value="ECO:0007669"/>
    <property type="project" value="TreeGrafter"/>
</dbReference>
<dbReference type="GO" id="GO:0006511">
    <property type="term" value="P:ubiquitin-dependent protein catabolic process"/>
    <property type="evidence" value="ECO:0007669"/>
    <property type="project" value="TreeGrafter"/>
</dbReference>
<dbReference type="Pfam" id="PF25563">
    <property type="entry name" value="TPR_SYVN1_N"/>
    <property type="match status" value="1"/>
</dbReference>
<keyword evidence="8" id="KW-0862">Zinc</keyword>
<organism evidence="13 14">
    <name type="scientific">Acer negundo</name>
    <name type="common">Box elder</name>
    <dbReference type="NCBI Taxonomy" id="4023"/>
    <lineage>
        <taxon>Eukaryota</taxon>
        <taxon>Viridiplantae</taxon>
        <taxon>Streptophyta</taxon>
        <taxon>Embryophyta</taxon>
        <taxon>Tracheophyta</taxon>
        <taxon>Spermatophyta</taxon>
        <taxon>Magnoliopsida</taxon>
        <taxon>eudicotyledons</taxon>
        <taxon>Gunneridae</taxon>
        <taxon>Pentapetalae</taxon>
        <taxon>rosids</taxon>
        <taxon>malvids</taxon>
        <taxon>Sapindales</taxon>
        <taxon>Sapindaceae</taxon>
        <taxon>Hippocastanoideae</taxon>
        <taxon>Acereae</taxon>
        <taxon>Acer</taxon>
    </lineage>
</organism>
<sequence>MGTRYLMISAASTALSFVALLVWTDFSLDKLKIIFSEDFVHLESIDRAIELVLGSYATYTLLGNFVLNAFVLLILCLKTIFFIKLYPSETRKFVERLINYVIYKGTFLPLVVPPTVFQAGLWSTWLTVLCSLKMFQALARDRLERLNASPSATPWTYFRVFSALLLVLSVDCFWLRSCLVIYRTMGSSMLLLLFFEPLSVALRPCRPFWFMVSNYLIYGSTTQQGTAQTAKCQNFLIYQLQVHCWNGKAFLFGT</sequence>
<dbReference type="GO" id="GO:0005829">
    <property type="term" value="C:cytosol"/>
    <property type="evidence" value="ECO:0007669"/>
    <property type="project" value="TreeGrafter"/>
</dbReference>
<feature type="transmembrane region" description="Helical" evidence="11">
    <location>
        <begin position="65"/>
        <end position="85"/>
    </location>
</feature>
<name>A0AAD5IDM5_ACENE</name>
<evidence type="ECO:0000256" key="4">
    <source>
        <dbReference type="ARBA" id="ARBA00022692"/>
    </source>
</evidence>
<keyword evidence="3" id="KW-0808">Transferase</keyword>
<keyword evidence="4 11" id="KW-0812">Transmembrane</keyword>
<keyword evidence="14" id="KW-1185">Reference proteome</keyword>
<keyword evidence="6" id="KW-0863">Zinc-finger</keyword>
<protein>
    <recommendedName>
        <fullName evidence="12">E3 ubiquitin-protein ligase synoviolin-like TPR repeats domain-containing protein</fullName>
    </recommendedName>
</protein>
<feature type="transmembrane region" description="Helical" evidence="11">
    <location>
        <begin position="160"/>
        <end position="182"/>
    </location>
</feature>
<dbReference type="PANTHER" id="PTHR15067:SF4">
    <property type="entry name" value="E3 UBIQUITIN-PROTEIN LIGASE RNF8"/>
    <property type="match status" value="1"/>
</dbReference>